<organism evidence="1">
    <name type="scientific">Streptomyces sp. NBC_00060</name>
    <dbReference type="NCBI Taxonomy" id="2975636"/>
    <lineage>
        <taxon>Bacteria</taxon>
        <taxon>Bacillati</taxon>
        <taxon>Actinomycetota</taxon>
        <taxon>Actinomycetes</taxon>
        <taxon>Kitasatosporales</taxon>
        <taxon>Streptomycetaceae</taxon>
        <taxon>Streptomyces</taxon>
    </lineage>
</organism>
<name>A0AAU2GZT9_9ACTN</name>
<dbReference type="AlphaFoldDB" id="A0AAU2GZT9"/>
<evidence type="ECO:0000313" key="1">
    <source>
        <dbReference type="EMBL" id="WTU41170.1"/>
    </source>
</evidence>
<evidence type="ECO:0008006" key="2">
    <source>
        <dbReference type="Google" id="ProtNLM"/>
    </source>
</evidence>
<sequence length="187" mass="21169">MGAVEQLVTVAAVMLGAGTTYLTNHAMERSRNRYQLLTRWDDKKIDAYANYVDAVKAKIAMAVRLYEFREGLRQEERTERELRDDLADASLTWGRSFERVMLLGGDDAIEAAHELNVVLAEIDWQATGKVAGSLDEWRQRHRGAFRVINAFHEAAREDLGIQGRVTGANHPERDLLLPSARREDDTS</sequence>
<reference evidence="1" key="1">
    <citation type="submission" date="2022-10" db="EMBL/GenBank/DDBJ databases">
        <title>The complete genomes of actinobacterial strains from the NBC collection.</title>
        <authorList>
            <person name="Joergensen T.S."/>
            <person name="Alvarez Arevalo M."/>
            <person name="Sterndorff E.B."/>
            <person name="Faurdal D."/>
            <person name="Vuksanovic O."/>
            <person name="Mourched A.-S."/>
            <person name="Charusanti P."/>
            <person name="Shaw S."/>
            <person name="Blin K."/>
            <person name="Weber T."/>
        </authorList>
    </citation>
    <scope>NUCLEOTIDE SEQUENCE</scope>
    <source>
        <strain evidence="1">NBC_00060</strain>
    </source>
</reference>
<protein>
    <recommendedName>
        <fullName evidence="2">Secreted protein</fullName>
    </recommendedName>
</protein>
<proteinExistence type="predicted"/>
<dbReference type="EMBL" id="CP108253">
    <property type="protein sequence ID" value="WTU41170.1"/>
    <property type="molecule type" value="Genomic_DNA"/>
</dbReference>
<gene>
    <name evidence="1" type="ORF">OHV25_16995</name>
</gene>
<accession>A0AAU2GZT9</accession>